<dbReference type="AlphaFoldDB" id="A0A084JNC7"/>
<protein>
    <recommendedName>
        <fullName evidence="3">DNA repair photolyase</fullName>
    </recommendedName>
</protein>
<dbReference type="Proteomes" id="UP000028525">
    <property type="component" value="Unassembled WGS sequence"/>
</dbReference>
<reference evidence="1 2" key="1">
    <citation type="submission" date="2014-07" db="EMBL/GenBank/DDBJ databases">
        <title>Draft genome of Clostridium celerecrescens 152B isolated from sediments associated with methane hydrate from Krishna Godavari basin.</title>
        <authorList>
            <person name="Honkalas V.S."/>
            <person name="Dabir A.P."/>
            <person name="Arora P."/>
            <person name="Dhakephalkar P.K."/>
        </authorList>
    </citation>
    <scope>NUCLEOTIDE SEQUENCE [LARGE SCALE GENOMIC DNA]</scope>
    <source>
        <strain evidence="1 2">152B</strain>
    </source>
</reference>
<dbReference type="STRING" id="29354.IO98_09115"/>
<gene>
    <name evidence="1" type="ORF">IO98_09115</name>
</gene>
<comment type="caution">
    <text evidence="1">The sequence shown here is derived from an EMBL/GenBank/DDBJ whole genome shotgun (WGS) entry which is preliminary data.</text>
</comment>
<dbReference type="RefSeq" id="WP_038280287.1">
    <property type="nucleotide sequence ID" value="NZ_JPME01000011.1"/>
</dbReference>
<name>A0A084JNC7_9FIRM</name>
<dbReference type="OrthoDB" id="9771212at2"/>
<dbReference type="Pfam" id="PF08902">
    <property type="entry name" value="DUF1848"/>
    <property type="match status" value="1"/>
</dbReference>
<proteinExistence type="predicted"/>
<dbReference type="EMBL" id="JPME01000011">
    <property type="protein sequence ID" value="KEZ90461.1"/>
    <property type="molecule type" value="Genomic_DNA"/>
</dbReference>
<keyword evidence="2" id="KW-1185">Reference proteome</keyword>
<organism evidence="1 2">
    <name type="scientific">Lacrimispora celerecrescens</name>
    <dbReference type="NCBI Taxonomy" id="29354"/>
    <lineage>
        <taxon>Bacteria</taxon>
        <taxon>Bacillati</taxon>
        <taxon>Bacillota</taxon>
        <taxon>Clostridia</taxon>
        <taxon>Lachnospirales</taxon>
        <taxon>Lachnospiraceae</taxon>
        <taxon>Lacrimispora</taxon>
    </lineage>
</organism>
<accession>A0A084JNC7</accession>
<evidence type="ECO:0000313" key="1">
    <source>
        <dbReference type="EMBL" id="KEZ90461.1"/>
    </source>
</evidence>
<sequence>MILSVSRRTDIPQFYSDWFLNRLKEGYLYVKNPMNSHQISRIDLSPEQVELIVFWTKNPEPMMERIRELGSIPFYIQFTLTGYGNDIEPGLPDKRHLIDIFRETAEKVGKDRMVWRYDPIFLNGCYREEYHLRAFEEIARGVCGSAEKVVISFLDKYGKTERNMKGIPVEELDEEGMKRLGKGLASIAGTYGLRIEACAEIADLSSAGISRGSCIDPAMAEYLIGGPVCRRKDKNQRTECGCMESVEVGTYDTCLAGCKYCYANDSVEAVKRRRTLYDEHSPLLCGRVEEGDRISERKGRSVRKDPTLPFL</sequence>
<dbReference type="InterPro" id="IPR014998">
    <property type="entry name" value="DUF1848"/>
</dbReference>
<evidence type="ECO:0008006" key="3">
    <source>
        <dbReference type="Google" id="ProtNLM"/>
    </source>
</evidence>
<evidence type="ECO:0000313" key="2">
    <source>
        <dbReference type="Proteomes" id="UP000028525"/>
    </source>
</evidence>